<evidence type="ECO:0000256" key="14">
    <source>
        <dbReference type="SAM" id="Phobius"/>
    </source>
</evidence>
<dbReference type="InterPro" id="IPR003018">
    <property type="entry name" value="GAF"/>
</dbReference>
<feature type="domain" description="PAS" evidence="16">
    <location>
        <begin position="292"/>
        <end position="344"/>
    </location>
</feature>
<dbReference type="InterPro" id="IPR006189">
    <property type="entry name" value="CHASE_dom"/>
</dbReference>
<dbReference type="InterPro" id="IPR013656">
    <property type="entry name" value="PAS_4"/>
</dbReference>
<dbReference type="EC" id="2.7.13.3" evidence="3"/>
<feature type="domain" description="CHASE" evidence="18">
    <location>
        <begin position="107"/>
        <end position="247"/>
    </location>
</feature>
<keyword evidence="6 14" id="KW-0812">Transmembrane</keyword>
<keyword evidence="12 14" id="KW-0472">Membrane</keyword>
<feature type="coiled-coil region" evidence="13">
    <location>
        <begin position="692"/>
        <end position="758"/>
    </location>
</feature>
<dbReference type="Pfam" id="PF08448">
    <property type="entry name" value="PAS_4"/>
    <property type="match status" value="1"/>
</dbReference>
<evidence type="ECO:0000256" key="6">
    <source>
        <dbReference type="ARBA" id="ARBA00022692"/>
    </source>
</evidence>
<dbReference type="Gene3D" id="3.30.565.10">
    <property type="entry name" value="Histidine kinase-like ATPase, C-terminal domain"/>
    <property type="match status" value="1"/>
</dbReference>
<dbReference type="PANTHER" id="PTHR43065:SF50">
    <property type="entry name" value="HISTIDINE KINASE"/>
    <property type="match status" value="1"/>
</dbReference>
<dbReference type="Pfam" id="PF13185">
    <property type="entry name" value="GAF_2"/>
    <property type="match status" value="1"/>
</dbReference>
<feature type="transmembrane region" description="Helical" evidence="14">
    <location>
        <begin position="263"/>
        <end position="284"/>
    </location>
</feature>
<feature type="domain" description="PAS" evidence="16">
    <location>
        <begin position="423"/>
        <end position="493"/>
    </location>
</feature>
<proteinExistence type="predicted"/>
<dbReference type="SUPFAM" id="SSF55874">
    <property type="entry name" value="ATPase domain of HSP90 chaperone/DNA topoisomerase II/histidine kinase"/>
    <property type="match status" value="1"/>
</dbReference>
<dbReference type="InterPro" id="IPR003661">
    <property type="entry name" value="HisK_dim/P_dom"/>
</dbReference>
<dbReference type="Pfam" id="PF02518">
    <property type="entry name" value="HATPase_c"/>
    <property type="match status" value="1"/>
</dbReference>
<evidence type="ECO:0000313" key="20">
    <source>
        <dbReference type="Proteomes" id="UP001384579"/>
    </source>
</evidence>
<organism evidence="19 20">
    <name type="scientific">Microcoleus anatoxicus PTRS2</name>
    <dbReference type="NCBI Taxonomy" id="2705321"/>
    <lineage>
        <taxon>Bacteria</taxon>
        <taxon>Bacillati</taxon>
        <taxon>Cyanobacteriota</taxon>
        <taxon>Cyanophyceae</taxon>
        <taxon>Oscillatoriophycideae</taxon>
        <taxon>Oscillatoriales</taxon>
        <taxon>Microcoleaceae</taxon>
        <taxon>Microcoleus</taxon>
        <taxon>Microcoleus anatoxicus</taxon>
    </lineage>
</organism>
<dbReference type="PROSITE" id="PS50839">
    <property type="entry name" value="CHASE"/>
    <property type="match status" value="1"/>
</dbReference>
<evidence type="ECO:0000256" key="7">
    <source>
        <dbReference type="ARBA" id="ARBA00022741"/>
    </source>
</evidence>
<evidence type="ECO:0000256" key="9">
    <source>
        <dbReference type="ARBA" id="ARBA00022840"/>
    </source>
</evidence>
<dbReference type="PANTHER" id="PTHR43065">
    <property type="entry name" value="SENSOR HISTIDINE KINASE"/>
    <property type="match status" value="1"/>
</dbReference>
<evidence type="ECO:0000313" key="19">
    <source>
        <dbReference type="EMBL" id="MEK0184129.1"/>
    </source>
</evidence>
<dbReference type="InterPro" id="IPR000014">
    <property type="entry name" value="PAS"/>
</dbReference>
<gene>
    <name evidence="19" type="ORF">WMG39_04610</name>
</gene>
<dbReference type="RefSeq" id="WP_340541246.1">
    <property type="nucleotide sequence ID" value="NZ_JBBLXS010000035.1"/>
</dbReference>
<dbReference type="PROSITE" id="PS50113">
    <property type="entry name" value="PAC"/>
    <property type="match status" value="1"/>
</dbReference>
<evidence type="ECO:0000259" key="16">
    <source>
        <dbReference type="PROSITE" id="PS50112"/>
    </source>
</evidence>
<dbReference type="SMART" id="SM00388">
    <property type="entry name" value="HisKA"/>
    <property type="match status" value="1"/>
</dbReference>
<evidence type="ECO:0000256" key="12">
    <source>
        <dbReference type="ARBA" id="ARBA00023136"/>
    </source>
</evidence>
<keyword evidence="9" id="KW-0067">ATP-binding</keyword>
<dbReference type="InterPro" id="IPR035965">
    <property type="entry name" value="PAS-like_dom_sf"/>
</dbReference>
<keyword evidence="10 14" id="KW-1133">Transmembrane helix</keyword>
<accession>A0ABU8YID1</accession>
<dbReference type="SUPFAM" id="SSF55785">
    <property type="entry name" value="PYP-like sensor domain (PAS domain)"/>
    <property type="match status" value="2"/>
</dbReference>
<evidence type="ECO:0000256" key="4">
    <source>
        <dbReference type="ARBA" id="ARBA00022553"/>
    </source>
</evidence>
<dbReference type="SMART" id="SM00065">
    <property type="entry name" value="GAF"/>
    <property type="match status" value="1"/>
</dbReference>
<evidence type="ECO:0000256" key="8">
    <source>
        <dbReference type="ARBA" id="ARBA00022777"/>
    </source>
</evidence>
<keyword evidence="5" id="KW-0808">Transferase</keyword>
<dbReference type="InterPro" id="IPR042240">
    <property type="entry name" value="CHASE_sf"/>
</dbReference>
<keyword evidence="8" id="KW-0418">Kinase</keyword>
<feature type="transmembrane region" description="Helical" evidence="14">
    <location>
        <begin position="6"/>
        <end position="26"/>
    </location>
</feature>
<dbReference type="Gene3D" id="3.30.450.40">
    <property type="match status" value="1"/>
</dbReference>
<comment type="caution">
    <text evidence="19">The sequence shown here is derived from an EMBL/GenBank/DDBJ whole genome shotgun (WGS) entry which is preliminary data.</text>
</comment>
<dbReference type="Proteomes" id="UP001384579">
    <property type="component" value="Unassembled WGS sequence"/>
</dbReference>
<dbReference type="InterPro" id="IPR000700">
    <property type="entry name" value="PAS-assoc_C"/>
</dbReference>
<evidence type="ECO:0000256" key="2">
    <source>
        <dbReference type="ARBA" id="ARBA00004370"/>
    </source>
</evidence>
<evidence type="ECO:0000259" key="15">
    <source>
        <dbReference type="PROSITE" id="PS50109"/>
    </source>
</evidence>
<evidence type="ECO:0000256" key="1">
    <source>
        <dbReference type="ARBA" id="ARBA00000085"/>
    </source>
</evidence>
<dbReference type="InterPro" id="IPR005467">
    <property type="entry name" value="His_kinase_dom"/>
</dbReference>
<evidence type="ECO:0000256" key="11">
    <source>
        <dbReference type="ARBA" id="ARBA00023012"/>
    </source>
</evidence>
<dbReference type="SUPFAM" id="SSF55781">
    <property type="entry name" value="GAF domain-like"/>
    <property type="match status" value="1"/>
</dbReference>
<keyword evidence="7" id="KW-0547">Nucleotide-binding</keyword>
<dbReference type="SMART" id="SM01079">
    <property type="entry name" value="CHASE"/>
    <property type="match status" value="1"/>
</dbReference>
<keyword evidence="11" id="KW-0902">Two-component regulatory system</keyword>
<evidence type="ECO:0000256" key="3">
    <source>
        <dbReference type="ARBA" id="ARBA00012438"/>
    </source>
</evidence>
<dbReference type="InterPro" id="IPR001610">
    <property type="entry name" value="PAC"/>
</dbReference>
<keyword evidence="20" id="KW-1185">Reference proteome</keyword>
<comment type="catalytic activity">
    <reaction evidence="1">
        <text>ATP + protein L-histidine = ADP + protein N-phospho-L-histidine.</text>
        <dbReference type="EC" id="2.7.13.3"/>
    </reaction>
</comment>
<dbReference type="SMART" id="SM00086">
    <property type="entry name" value="PAC"/>
    <property type="match status" value="2"/>
</dbReference>
<dbReference type="SMART" id="SM00387">
    <property type="entry name" value="HATPase_c"/>
    <property type="match status" value="1"/>
</dbReference>
<evidence type="ECO:0000259" key="18">
    <source>
        <dbReference type="PROSITE" id="PS50839"/>
    </source>
</evidence>
<dbReference type="CDD" id="cd00130">
    <property type="entry name" value="PAS"/>
    <property type="match status" value="2"/>
</dbReference>
<dbReference type="InterPro" id="IPR003594">
    <property type="entry name" value="HATPase_dom"/>
</dbReference>
<dbReference type="Gene3D" id="3.30.450.20">
    <property type="entry name" value="PAS domain"/>
    <property type="match status" value="2"/>
</dbReference>
<dbReference type="NCBIfam" id="TIGR00229">
    <property type="entry name" value="sensory_box"/>
    <property type="match status" value="2"/>
</dbReference>
<feature type="domain" description="PAC" evidence="17">
    <location>
        <begin position="370"/>
        <end position="422"/>
    </location>
</feature>
<name>A0ABU8YID1_9CYAN</name>
<dbReference type="SMART" id="SM00091">
    <property type="entry name" value="PAS"/>
    <property type="match status" value="2"/>
</dbReference>
<dbReference type="InterPro" id="IPR004358">
    <property type="entry name" value="Sig_transdc_His_kin-like_C"/>
</dbReference>
<dbReference type="InterPro" id="IPR036890">
    <property type="entry name" value="HATPase_C_sf"/>
</dbReference>
<sequence>MKNWQISPYLAAITAAVAIVAGVCILDRSQQQRFLLENRATTLNQLSTIRSNLEGKLNSRLFLMRGLVADLSKNPNISEEEFAATGRILLANQTGIRSIGLVKGTTITYMYPREGNESAIGVDLSAVPQQRKMVEEAIATRKTVLAGPVKLLAGNVGFVSRSPIFLTPPGAAPESGDFWGLTGVLIDQDTLLQEAGIKDHYAQLKYALRGKDGRGVTGEVFFGDSAIFQQAPVLLEVTLPNGSWQLAAIPLGGWPQNSPQRGLLLAGGGLLAVVSSVVVFSLVYGSTKLRESEAKYRQLVENANCIIVQLDREGNVTFLNEFAESFFGYSQAEILGKNDFWNLISETKLSKNQLPAMMREFLLHRNRYFTIQENEQIRRHGERVWIAWRNQALRDRKGRLRGMLCIGTDISDRKKTEIALQDSEAELRALFAAMNDVIFVIDIEGRYLKIAPTNPSLLYKPPTEVIGKTIGEIMPQKIADFLLNQIRLTAETQQTNSLEYSLPIGDKYLWFAATISPMQSNTFLCVARDITERKQGESWLAAQKQILEMIAKSAPLGDTLNALVKIIEQQCQDVMGSILILDRDGKHLVNGAAPSLPESYNAAIEGMAIGPNVGSCGTAIYRKESVIVTDIATDPLWEDYRDFALSFGLRACSSTPIISSNEQLLGTFAMYYTEPHTPEKFELEFIELVKNLAGIAIERKQAEESLQQLNEDLENRVFQRTEALHQSDARERERSQQLEQALLELRSTQSQLVQTEKMSSLGELVAGIAHEINNPVNFIHGNLKYVDDYTTQLIELVYLYAEEYPEANPRIIDKIEEMDLDFMAEDLKKIVASMEVGTKRIRQIVLSLRNFSRLDESEMKPVDLHGGIDSTLLILQHRLKGLNGWPEINVIHEFSNIPLVDCYPSQLNQVFMNIIANAIDAIEERYQKFSVAEAEANPGRIAIATEVIDENMIAVEISDNGTGMPQTTIDRIFNPFYTTKEVGKGTGLGMSISHSIVVQKHKGKIECFSEIGRGTTFRISIPISLVPN</sequence>
<keyword evidence="13" id="KW-0175">Coiled coil</keyword>
<dbReference type="InterPro" id="IPR013767">
    <property type="entry name" value="PAS_fold"/>
</dbReference>
<evidence type="ECO:0000256" key="5">
    <source>
        <dbReference type="ARBA" id="ARBA00022679"/>
    </source>
</evidence>
<keyword evidence="4" id="KW-0597">Phosphoprotein</keyword>
<dbReference type="InterPro" id="IPR036097">
    <property type="entry name" value="HisK_dim/P_sf"/>
</dbReference>
<dbReference type="SUPFAM" id="SSF47384">
    <property type="entry name" value="Homodimeric domain of signal transducing histidine kinase"/>
    <property type="match status" value="1"/>
</dbReference>
<evidence type="ECO:0000256" key="13">
    <source>
        <dbReference type="SAM" id="Coils"/>
    </source>
</evidence>
<dbReference type="PROSITE" id="PS50112">
    <property type="entry name" value="PAS"/>
    <property type="match status" value="2"/>
</dbReference>
<dbReference type="EMBL" id="JBBLXS010000035">
    <property type="protein sequence ID" value="MEK0184129.1"/>
    <property type="molecule type" value="Genomic_DNA"/>
</dbReference>
<comment type="subcellular location">
    <subcellularLocation>
        <location evidence="2">Membrane</location>
    </subcellularLocation>
</comment>
<evidence type="ECO:0000259" key="17">
    <source>
        <dbReference type="PROSITE" id="PS50113"/>
    </source>
</evidence>
<reference evidence="19 20" key="1">
    <citation type="journal article" date="2020" name="Harmful Algae">
        <title>Molecular and morphological characterization of a novel dihydroanatoxin-a producing Microcoleus species (cyanobacteria) from the Russian River, California, USA.</title>
        <authorList>
            <person name="Conklin K.Y."/>
            <person name="Stancheva R."/>
            <person name="Otten T.G."/>
            <person name="Fadness R."/>
            <person name="Boyer G.L."/>
            <person name="Read B."/>
            <person name="Zhang X."/>
            <person name="Sheath R.G."/>
        </authorList>
    </citation>
    <scope>NUCLEOTIDE SEQUENCE [LARGE SCALE GENOMIC DNA]</scope>
    <source>
        <strain evidence="19 20">PTRS2</strain>
    </source>
</reference>
<dbReference type="Pfam" id="PF03924">
    <property type="entry name" value="CHASE"/>
    <property type="match status" value="1"/>
</dbReference>
<dbReference type="PRINTS" id="PR00344">
    <property type="entry name" value="BCTRLSENSOR"/>
</dbReference>
<dbReference type="InterPro" id="IPR029016">
    <property type="entry name" value="GAF-like_dom_sf"/>
</dbReference>
<dbReference type="Pfam" id="PF00989">
    <property type="entry name" value="PAS"/>
    <property type="match status" value="1"/>
</dbReference>
<dbReference type="PROSITE" id="PS50109">
    <property type="entry name" value="HIS_KIN"/>
    <property type="match status" value="1"/>
</dbReference>
<feature type="domain" description="Histidine kinase" evidence="15">
    <location>
        <begin position="767"/>
        <end position="1025"/>
    </location>
</feature>
<protein>
    <recommendedName>
        <fullName evidence="3">histidine kinase</fullName>
        <ecNumber evidence="3">2.7.13.3</ecNumber>
    </recommendedName>
</protein>
<dbReference type="Gene3D" id="3.30.450.350">
    <property type="entry name" value="CHASE domain"/>
    <property type="match status" value="1"/>
</dbReference>
<dbReference type="Gene3D" id="1.10.287.130">
    <property type="match status" value="1"/>
</dbReference>
<dbReference type="CDD" id="cd00082">
    <property type="entry name" value="HisKA"/>
    <property type="match status" value="1"/>
</dbReference>
<evidence type="ECO:0000256" key="10">
    <source>
        <dbReference type="ARBA" id="ARBA00022989"/>
    </source>
</evidence>